<dbReference type="Pfam" id="PF00059">
    <property type="entry name" value="Lectin_C"/>
    <property type="match status" value="1"/>
</dbReference>
<dbReference type="InterPro" id="IPR050111">
    <property type="entry name" value="C-type_lectin/snaclec_domain"/>
</dbReference>
<gene>
    <name evidence="2" type="ORF">KUTeg_001752</name>
</gene>
<name>A0ABQ9FSF4_TEGGR</name>
<dbReference type="EMBL" id="JARBDR010000141">
    <property type="protein sequence ID" value="KAJ8320165.1"/>
    <property type="molecule type" value="Genomic_DNA"/>
</dbReference>
<comment type="caution">
    <text evidence="2">The sequence shown here is derived from an EMBL/GenBank/DDBJ whole genome shotgun (WGS) entry which is preliminary data.</text>
</comment>
<dbReference type="Gene3D" id="3.10.100.10">
    <property type="entry name" value="Mannose-Binding Protein A, subunit A"/>
    <property type="match status" value="1"/>
</dbReference>
<dbReference type="PROSITE" id="PS50041">
    <property type="entry name" value="C_TYPE_LECTIN_2"/>
    <property type="match status" value="1"/>
</dbReference>
<accession>A0ABQ9FSF4</accession>
<proteinExistence type="predicted"/>
<dbReference type="InterPro" id="IPR001304">
    <property type="entry name" value="C-type_lectin-like"/>
</dbReference>
<dbReference type="SUPFAM" id="SSF56436">
    <property type="entry name" value="C-type lectin-like"/>
    <property type="match status" value="1"/>
</dbReference>
<evidence type="ECO:0000313" key="3">
    <source>
        <dbReference type="Proteomes" id="UP001217089"/>
    </source>
</evidence>
<evidence type="ECO:0000259" key="1">
    <source>
        <dbReference type="PROSITE" id="PS50041"/>
    </source>
</evidence>
<reference evidence="2 3" key="1">
    <citation type="submission" date="2022-12" db="EMBL/GenBank/DDBJ databases">
        <title>Chromosome-level genome of Tegillarca granosa.</title>
        <authorList>
            <person name="Kim J."/>
        </authorList>
    </citation>
    <scope>NUCLEOTIDE SEQUENCE [LARGE SCALE GENOMIC DNA]</scope>
    <source>
        <strain evidence="2">Teg-2019</strain>
        <tissue evidence="2">Adductor muscle</tissue>
    </source>
</reference>
<keyword evidence="3" id="KW-1185">Reference proteome</keyword>
<dbReference type="InterPro" id="IPR016187">
    <property type="entry name" value="CTDL_fold"/>
</dbReference>
<feature type="non-terminal residue" evidence="2">
    <location>
        <position position="102"/>
    </location>
</feature>
<dbReference type="CDD" id="cd00037">
    <property type="entry name" value="CLECT"/>
    <property type="match status" value="1"/>
</dbReference>
<sequence length="102" mass="11507">MLEDQNGGVCPKSLPSNTIHKTYGHKCYEFNLNTGSRDWDNAQANCKGKGGNLVTIESLDEQNFIVSTLKNMNFLEHGIWIGLTDYLHEGRYTWASVLENGR</sequence>
<protein>
    <recommendedName>
        <fullName evidence="1">C-type lectin domain-containing protein</fullName>
    </recommendedName>
</protein>
<organism evidence="2 3">
    <name type="scientific">Tegillarca granosa</name>
    <name type="common">Malaysian cockle</name>
    <name type="synonym">Anadara granosa</name>
    <dbReference type="NCBI Taxonomy" id="220873"/>
    <lineage>
        <taxon>Eukaryota</taxon>
        <taxon>Metazoa</taxon>
        <taxon>Spiralia</taxon>
        <taxon>Lophotrochozoa</taxon>
        <taxon>Mollusca</taxon>
        <taxon>Bivalvia</taxon>
        <taxon>Autobranchia</taxon>
        <taxon>Pteriomorphia</taxon>
        <taxon>Arcoida</taxon>
        <taxon>Arcoidea</taxon>
        <taxon>Arcidae</taxon>
        <taxon>Tegillarca</taxon>
    </lineage>
</organism>
<feature type="domain" description="C-type lectin" evidence="1">
    <location>
        <begin position="23"/>
        <end position="96"/>
    </location>
</feature>
<dbReference type="InterPro" id="IPR016186">
    <property type="entry name" value="C-type_lectin-like/link_sf"/>
</dbReference>
<evidence type="ECO:0000313" key="2">
    <source>
        <dbReference type="EMBL" id="KAJ8320165.1"/>
    </source>
</evidence>
<dbReference type="Proteomes" id="UP001217089">
    <property type="component" value="Unassembled WGS sequence"/>
</dbReference>
<dbReference type="PANTHER" id="PTHR22803">
    <property type="entry name" value="MANNOSE, PHOSPHOLIPASE, LECTIN RECEPTOR RELATED"/>
    <property type="match status" value="1"/>
</dbReference>